<dbReference type="Pfam" id="PF13676">
    <property type="entry name" value="TIR_2"/>
    <property type="match status" value="1"/>
</dbReference>
<protein>
    <recommendedName>
        <fullName evidence="1">TIR domain-containing protein</fullName>
    </recommendedName>
</protein>
<organism evidence="2 3">
    <name type="scientific">Pelagimonas phthalicica</name>
    <dbReference type="NCBI Taxonomy" id="1037362"/>
    <lineage>
        <taxon>Bacteria</taxon>
        <taxon>Pseudomonadati</taxon>
        <taxon>Pseudomonadota</taxon>
        <taxon>Alphaproteobacteria</taxon>
        <taxon>Rhodobacterales</taxon>
        <taxon>Roseobacteraceae</taxon>
        <taxon>Pelagimonas</taxon>
    </lineage>
</organism>
<dbReference type="SMART" id="SM00255">
    <property type="entry name" value="TIR"/>
    <property type="match status" value="1"/>
</dbReference>
<proteinExistence type="predicted"/>
<feature type="domain" description="TIR" evidence="1">
    <location>
        <begin position="1"/>
        <end position="143"/>
    </location>
</feature>
<dbReference type="GO" id="GO:0007165">
    <property type="term" value="P:signal transduction"/>
    <property type="evidence" value="ECO:0007669"/>
    <property type="project" value="InterPro"/>
</dbReference>
<dbReference type="Proteomes" id="UP000225972">
    <property type="component" value="Unassembled WGS sequence"/>
</dbReference>
<evidence type="ECO:0000313" key="2">
    <source>
        <dbReference type="EMBL" id="SMX29498.1"/>
    </source>
</evidence>
<gene>
    <name evidence="2" type="ORF">TRP8649_03634</name>
</gene>
<dbReference type="SUPFAM" id="SSF52200">
    <property type="entry name" value="Toll/Interleukin receptor TIR domain"/>
    <property type="match status" value="1"/>
</dbReference>
<accession>A0A238JFP7</accession>
<keyword evidence="3" id="KW-1185">Reference proteome</keyword>
<dbReference type="EMBL" id="FXXP01000002">
    <property type="protein sequence ID" value="SMX29498.1"/>
    <property type="molecule type" value="Genomic_DNA"/>
</dbReference>
<dbReference type="PROSITE" id="PS50104">
    <property type="entry name" value="TIR"/>
    <property type="match status" value="1"/>
</dbReference>
<reference evidence="3" key="1">
    <citation type="submission" date="2017-05" db="EMBL/GenBank/DDBJ databases">
        <authorList>
            <person name="Rodrigo-Torres L."/>
            <person name="Arahal R. D."/>
            <person name="Lucena T."/>
        </authorList>
    </citation>
    <scope>NUCLEOTIDE SEQUENCE [LARGE SCALE GENOMIC DNA]</scope>
    <source>
        <strain evidence="3">CECT 8649</strain>
    </source>
</reference>
<evidence type="ECO:0000259" key="1">
    <source>
        <dbReference type="PROSITE" id="PS50104"/>
    </source>
</evidence>
<dbReference type="InterPro" id="IPR000157">
    <property type="entry name" value="TIR_dom"/>
</dbReference>
<evidence type="ECO:0000313" key="3">
    <source>
        <dbReference type="Proteomes" id="UP000225972"/>
    </source>
</evidence>
<dbReference type="RefSeq" id="WP_099247561.1">
    <property type="nucleotide sequence ID" value="NZ_FXXP01000002.1"/>
</dbReference>
<dbReference type="OrthoDB" id="1426235at2"/>
<sequence length="319" mass="35845">MGARVFISYSHKDEDLRDQLEVQLSMLKRQGLIEVWHDRRLLAGDHLDWTISKELDKADVILLLVSPDFLASDYCYKIEKGRALERHREGTARLVSVILRPCEWQRTDLGQYLVTPTDGVPITRWPDLDEAFLNVSQSIRRTIEELGVGAEAKENHDFIEVAEPAAEVVLPRSSNMRLRKEFTKADEDGFLLDAFEFMDRFFQGSLQELGSRNGGIQVRHRRIDGNCFTATIYQNGDKAASCTVRLNGGFGNGITYADGDDAGSGAYNESISVEKDDQKLFLRPMGMPFMAHGDGDKALSHEGAAEYFWALLINPLQGA</sequence>
<dbReference type="AlphaFoldDB" id="A0A238JFP7"/>
<dbReference type="InterPro" id="IPR035897">
    <property type="entry name" value="Toll_tir_struct_dom_sf"/>
</dbReference>
<name>A0A238JFP7_9RHOB</name>
<dbReference type="Gene3D" id="3.40.50.10140">
    <property type="entry name" value="Toll/interleukin-1 receptor homology (TIR) domain"/>
    <property type="match status" value="1"/>
</dbReference>